<feature type="binding site" evidence="5">
    <location>
        <position position="72"/>
    </location>
    <ligand>
        <name>ATP</name>
        <dbReference type="ChEBI" id="CHEBI:30616"/>
    </ligand>
</feature>
<dbReference type="Pfam" id="PF14326">
    <property type="entry name" value="DUF4384"/>
    <property type="match status" value="1"/>
</dbReference>
<gene>
    <name evidence="8" type="ORF">LE190_10590</name>
</gene>
<dbReference type="InterPro" id="IPR008266">
    <property type="entry name" value="Tyr_kinase_AS"/>
</dbReference>
<evidence type="ECO:0000313" key="8">
    <source>
        <dbReference type="EMBL" id="MCA1856368.1"/>
    </source>
</evidence>
<dbReference type="InterPro" id="IPR011009">
    <property type="entry name" value="Kinase-like_dom_sf"/>
</dbReference>
<dbReference type="SMART" id="SM00219">
    <property type="entry name" value="TyrKc"/>
    <property type="match status" value="1"/>
</dbReference>
<evidence type="ECO:0000256" key="2">
    <source>
        <dbReference type="ARBA" id="ARBA00022741"/>
    </source>
</evidence>
<keyword evidence="2 5" id="KW-0547">Nucleotide-binding</keyword>
<dbReference type="CDD" id="cd14014">
    <property type="entry name" value="STKc_PknB_like"/>
    <property type="match status" value="1"/>
</dbReference>
<dbReference type="InterPro" id="IPR000719">
    <property type="entry name" value="Prot_kinase_dom"/>
</dbReference>
<feature type="region of interest" description="Disordered" evidence="6">
    <location>
        <begin position="324"/>
        <end position="355"/>
    </location>
</feature>
<dbReference type="Proteomes" id="UP001198602">
    <property type="component" value="Unassembled WGS sequence"/>
</dbReference>
<dbReference type="PROSITE" id="PS00107">
    <property type="entry name" value="PROTEIN_KINASE_ATP"/>
    <property type="match status" value="1"/>
</dbReference>
<dbReference type="PANTHER" id="PTHR43289:SF34">
    <property type="entry name" value="SERINE_THREONINE-PROTEIN KINASE YBDM-RELATED"/>
    <property type="match status" value="1"/>
</dbReference>
<organism evidence="8 9">
    <name type="scientific">Massilia hydrophila</name>
    <dbReference type="NCBI Taxonomy" id="3044279"/>
    <lineage>
        <taxon>Bacteria</taxon>
        <taxon>Pseudomonadati</taxon>
        <taxon>Pseudomonadota</taxon>
        <taxon>Betaproteobacteria</taxon>
        <taxon>Burkholderiales</taxon>
        <taxon>Oxalobacteraceae</taxon>
        <taxon>Telluria group</taxon>
        <taxon>Massilia</taxon>
    </lineage>
</organism>
<dbReference type="Pfam" id="PF00069">
    <property type="entry name" value="Pkinase"/>
    <property type="match status" value="1"/>
</dbReference>
<evidence type="ECO:0000256" key="1">
    <source>
        <dbReference type="ARBA" id="ARBA00022679"/>
    </source>
</evidence>
<keyword evidence="4 5" id="KW-0067">ATP-binding</keyword>
<sequence>MSTSPEDDRTVLSSAPPPGPAPAAAGAHERSNALPPGTRLGEFEITGILGEGGFGIVYLAYDSSLERQVALKEYMPSFAARSTEVHVSVRSAQNAESYEAGLRSFVNEARLLAQFDHPSLVKVYRFWEANGTAYMVMPYYRGATLKQTLKDLPAAPDEAWLRQLLAPLLDALDQIHQHQCFHRDIAPDNILMLEEGRPLLLDFGAARRAIGDMNQAFTVILKQNYAPIEQYAEMPGMRQGPWTDLYALASVVHFAIDGRAPPPAVSRMMADPYVPLAARYAERYSGAFLEAIDRALAFRPEDRPQDVAALRALLGLDTIAVRAAPPAAPPHATSAPDPDRRHPRSDTAQPARAAPRGSAMLLGAGAAVVLGAAGWWAYAEMQGKPPGAHAGRAAETVPPRASALRQAPAPTAAPAQVPAPAPVPAALTPALALDAVLAGASPERQVSVRVENPRLRINRDMIRFSVRSSHAGFVYVYMVGAQGNDFHLLFPNAVDRKNRIGAGATLDLPRPRWPLRASGPEGTDRLLVMVSDRPRDFSATGMATEGDFSAFPFARAAELQRRHTGAAPLYAGTPVCLEMPCPGDYGAAAFTVEEVRE</sequence>
<dbReference type="PANTHER" id="PTHR43289">
    <property type="entry name" value="MITOGEN-ACTIVATED PROTEIN KINASE KINASE KINASE 20-RELATED"/>
    <property type="match status" value="1"/>
</dbReference>
<keyword evidence="1" id="KW-0808">Transferase</keyword>
<keyword evidence="3 8" id="KW-0418">Kinase</keyword>
<reference evidence="8 9" key="1">
    <citation type="submission" date="2021-07" db="EMBL/GenBank/DDBJ databases">
        <title>Characterization of Violacein-producing bacteria and related species.</title>
        <authorList>
            <person name="Wilson H.S."/>
            <person name="De Leon M.E."/>
        </authorList>
    </citation>
    <scope>NUCLEOTIDE SEQUENCE [LARGE SCALE GENOMIC DNA]</scope>
    <source>
        <strain evidence="8 9">HSC-2F05</strain>
    </source>
</reference>
<dbReference type="InterPro" id="IPR017441">
    <property type="entry name" value="Protein_kinase_ATP_BS"/>
</dbReference>
<dbReference type="InterPro" id="IPR025493">
    <property type="entry name" value="DUF4384"/>
</dbReference>
<comment type="caution">
    <text evidence="8">The sequence shown here is derived from an EMBL/GenBank/DDBJ whole genome shotgun (WGS) entry which is preliminary data.</text>
</comment>
<proteinExistence type="predicted"/>
<dbReference type="RefSeq" id="WP_225238659.1">
    <property type="nucleotide sequence ID" value="NZ_JAHYBX010000003.1"/>
</dbReference>
<dbReference type="SUPFAM" id="SSF56112">
    <property type="entry name" value="Protein kinase-like (PK-like)"/>
    <property type="match status" value="1"/>
</dbReference>
<evidence type="ECO:0000256" key="5">
    <source>
        <dbReference type="PROSITE-ProRule" id="PRU10141"/>
    </source>
</evidence>
<dbReference type="Gene3D" id="1.10.510.10">
    <property type="entry name" value="Transferase(Phosphotransferase) domain 1"/>
    <property type="match status" value="1"/>
</dbReference>
<feature type="region of interest" description="Disordered" evidence="6">
    <location>
        <begin position="1"/>
        <end position="36"/>
    </location>
</feature>
<evidence type="ECO:0000313" key="9">
    <source>
        <dbReference type="Proteomes" id="UP001198602"/>
    </source>
</evidence>
<name>A0ABS7Y9K0_9BURK</name>
<dbReference type="PROSITE" id="PS50011">
    <property type="entry name" value="PROTEIN_KINASE_DOM"/>
    <property type="match status" value="1"/>
</dbReference>
<evidence type="ECO:0000256" key="6">
    <source>
        <dbReference type="SAM" id="MobiDB-lite"/>
    </source>
</evidence>
<accession>A0ABS7Y9K0</accession>
<dbReference type="InterPro" id="IPR020635">
    <property type="entry name" value="Tyr_kinase_cat_dom"/>
</dbReference>
<evidence type="ECO:0000259" key="7">
    <source>
        <dbReference type="PROSITE" id="PS50011"/>
    </source>
</evidence>
<feature type="compositionally biased region" description="Basic and acidic residues" evidence="6">
    <location>
        <begin position="1"/>
        <end position="10"/>
    </location>
</feature>
<dbReference type="PROSITE" id="PS00109">
    <property type="entry name" value="PROTEIN_KINASE_TYR"/>
    <property type="match status" value="1"/>
</dbReference>
<feature type="domain" description="Protein kinase" evidence="7">
    <location>
        <begin position="43"/>
        <end position="319"/>
    </location>
</feature>
<protein>
    <submittedName>
        <fullName evidence="8">Serine/threonine-protein kinase</fullName>
    </submittedName>
</protein>
<evidence type="ECO:0000256" key="4">
    <source>
        <dbReference type="ARBA" id="ARBA00022840"/>
    </source>
</evidence>
<dbReference type="EMBL" id="JAHYBX010000003">
    <property type="protein sequence ID" value="MCA1856368.1"/>
    <property type="molecule type" value="Genomic_DNA"/>
</dbReference>
<dbReference type="GO" id="GO:0016301">
    <property type="term" value="F:kinase activity"/>
    <property type="evidence" value="ECO:0007669"/>
    <property type="project" value="UniProtKB-KW"/>
</dbReference>
<evidence type="ECO:0000256" key="3">
    <source>
        <dbReference type="ARBA" id="ARBA00022777"/>
    </source>
</evidence>
<keyword evidence="9" id="KW-1185">Reference proteome</keyword>
<dbReference type="Gene3D" id="3.30.200.20">
    <property type="entry name" value="Phosphorylase Kinase, domain 1"/>
    <property type="match status" value="1"/>
</dbReference>